<dbReference type="InterPro" id="IPR013136">
    <property type="entry name" value="WSTF_Acf1_Cbp146"/>
</dbReference>
<dbReference type="EMBL" id="JAQIZT010000004">
    <property type="protein sequence ID" value="KAJ7001072.1"/>
    <property type="molecule type" value="Genomic_DNA"/>
</dbReference>
<dbReference type="Proteomes" id="UP001164929">
    <property type="component" value="Chromosome 4"/>
</dbReference>
<evidence type="ECO:0000313" key="3">
    <source>
        <dbReference type="EMBL" id="KAJ7001072.1"/>
    </source>
</evidence>
<dbReference type="Pfam" id="PF10537">
    <property type="entry name" value="WAC_Acf1_DNA_bd"/>
    <property type="match status" value="1"/>
</dbReference>
<dbReference type="AlphaFoldDB" id="A0AAD6W6J0"/>
<feature type="domain" description="WAC" evidence="2">
    <location>
        <begin position="22"/>
        <end position="98"/>
    </location>
</feature>
<evidence type="ECO:0000313" key="4">
    <source>
        <dbReference type="Proteomes" id="UP001164929"/>
    </source>
</evidence>
<evidence type="ECO:0000259" key="2">
    <source>
        <dbReference type="PROSITE" id="PS51136"/>
    </source>
</evidence>
<dbReference type="PROSITE" id="PS51136">
    <property type="entry name" value="WAC"/>
    <property type="match status" value="1"/>
</dbReference>
<gene>
    <name evidence="3" type="ORF">NC653_011491</name>
</gene>
<comment type="caution">
    <text evidence="3">The sequence shown here is derived from an EMBL/GenBank/DDBJ whole genome shotgun (WGS) entry which is preliminary data.</text>
</comment>
<name>A0AAD6W6J0_9ROSI</name>
<evidence type="ECO:0000256" key="1">
    <source>
        <dbReference type="PROSITE-ProRule" id="PRU00475"/>
    </source>
</evidence>
<dbReference type="InterPro" id="IPR053271">
    <property type="entry name" value="DDT_domain"/>
</dbReference>
<dbReference type="GO" id="GO:0005634">
    <property type="term" value="C:nucleus"/>
    <property type="evidence" value="ECO:0007669"/>
    <property type="project" value="UniProtKB-SubCell"/>
</dbReference>
<accession>A0AAD6W6J0</accession>
<dbReference type="PANTHER" id="PTHR15546">
    <property type="entry name" value="BROMODOMAIN ADJACENT TO ZINC FINGER DOMAIN, 2A"/>
    <property type="match status" value="1"/>
</dbReference>
<keyword evidence="4" id="KW-1185">Reference proteome</keyword>
<proteinExistence type="predicted"/>
<dbReference type="PANTHER" id="PTHR15546:SF2">
    <property type="entry name" value="DDT DOMAIN-CONTAINING PROTEIN DDB_G0282237"/>
    <property type="match status" value="1"/>
</dbReference>
<organism evidence="3 4">
    <name type="scientific">Populus alba x Populus x berolinensis</name>
    <dbReference type="NCBI Taxonomy" id="444605"/>
    <lineage>
        <taxon>Eukaryota</taxon>
        <taxon>Viridiplantae</taxon>
        <taxon>Streptophyta</taxon>
        <taxon>Embryophyta</taxon>
        <taxon>Tracheophyta</taxon>
        <taxon>Spermatophyta</taxon>
        <taxon>Magnoliopsida</taxon>
        <taxon>eudicotyledons</taxon>
        <taxon>Gunneridae</taxon>
        <taxon>Pentapetalae</taxon>
        <taxon>rosids</taxon>
        <taxon>fabids</taxon>
        <taxon>Malpighiales</taxon>
        <taxon>Salicaceae</taxon>
        <taxon>Saliceae</taxon>
        <taxon>Populus</taxon>
    </lineage>
</organism>
<comment type="subcellular location">
    <subcellularLocation>
        <location evidence="1">Nucleus</location>
    </subcellularLocation>
</comment>
<sequence length="98" mass="11678">MPLLKKKPFTLLEPPKDLEPNELVYQVRFTKEMFRDYEVYLNRINLYRQRFWTCKVSGKGNLTYEEALVSEKHAAEKVPEIPKELMTPALRTIQFSKN</sequence>
<reference evidence="3 4" key="1">
    <citation type="journal article" date="2023" name="Mol. Ecol. Resour.">
        <title>Chromosome-level genome assembly of a triploid poplar Populus alba 'Berolinensis'.</title>
        <authorList>
            <person name="Chen S."/>
            <person name="Yu Y."/>
            <person name="Wang X."/>
            <person name="Wang S."/>
            <person name="Zhang T."/>
            <person name="Zhou Y."/>
            <person name="He R."/>
            <person name="Meng N."/>
            <person name="Wang Y."/>
            <person name="Liu W."/>
            <person name="Liu Z."/>
            <person name="Liu J."/>
            <person name="Guo Q."/>
            <person name="Huang H."/>
            <person name="Sederoff R.R."/>
            <person name="Wang G."/>
            <person name="Qu G."/>
            <person name="Chen S."/>
        </authorList>
    </citation>
    <scope>NUCLEOTIDE SEQUENCE [LARGE SCALE GENOMIC DNA]</scope>
    <source>
        <strain evidence="3">SC-2020</strain>
    </source>
</reference>
<protein>
    <recommendedName>
        <fullName evidence="2">WAC domain-containing protein</fullName>
    </recommendedName>
</protein>
<keyword evidence="1" id="KW-0539">Nucleus</keyword>